<accession>A0A4Y7TG59</accession>
<dbReference type="Gene3D" id="3.40.50.720">
    <property type="entry name" value="NAD(P)-binding Rossmann-like Domain"/>
    <property type="match status" value="1"/>
</dbReference>
<dbReference type="Proteomes" id="UP000298030">
    <property type="component" value="Unassembled WGS sequence"/>
</dbReference>
<keyword evidence="2" id="KW-0521">NADP</keyword>
<comment type="caution">
    <text evidence="4">The sequence shown here is derived from an EMBL/GenBank/DDBJ whole genome shotgun (WGS) entry which is preliminary data.</text>
</comment>
<evidence type="ECO:0000256" key="3">
    <source>
        <dbReference type="ARBA" id="ARBA00023002"/>
    </source>
</evidence>
<dbReference type="OrthoDB" id="191139at2759"/>
<dbReference type="InterPro" id="IPR036291">
    <property type="entry name" value="NAD(P)-bd_dom_sf"/>
</dbReference>
<evidence type="ECO:0000256" key="1">
    <source>
        <dbReference type="ARBA" id="ARBA00006484"/>
    </source>
</evidence>
<dbReference type="PANTHER" id="PTHR24320">
    <property type="entry name" value="RETINOL DEHYDROGENASE"/>
    <property type="match status" value="1"/>
</dbReference>
<dbReference type="InterPro" id="IPR002347">
    <property type="entry name" value="SDR_fam"/>
</dbReference>
<dbReference type="GO" id="GO:0016491">
    <property type="term" value="F:oxidoreductase activity"/>
    <property type="evidence" value="ECO:0007669"/>
    <property type="project" value="UniProtKB-KW"/>
</dbReference>
<name>A0A4Y7TG59_COPMI</name>
<comment type="similarity">
    <text evidence="1">Belongs to the short-chain dehydrogenases/reductases (SDR) family.</text>
</comment>
<proteinExistence type="inferred from homology"/>
<dbReference type="AlphaFoldDB" id="A0A4Y7TG59"/>
<dbReference type="PRINTS" id="PR00081">
    <property type="entry name" value="GDHRDH"/>
</dbReference>
<organism evidence="4 5">
    <name type="scientific">Coprinellus micaceus</name>
    <name type="common">Glistening ink-cap mushroom</name>
    <name type="synonym">Coprinus micaceus</name>
    <dbReference type="NCBI Taxonomy" id="71717"/>
    <lineage>
        <taxon>Eukaryota</taxon>
        <taxon>Fungi</taxon>
        <taxon>Dikarya</taxon>
        <taxon>Basidiomycota</taxon>
        <taxon>Agaricomycotina</taxon>
        <taxon>Agaricomycetes</taxon>
        <taxon>Agaricomycetidae</taxon>
        <taxon>Agaricales</taxon>
        <taxon>Agaricineae</taxon>
        <taxon>Psathyrellaceae</taxon>
        <taxon>Coprinellus</taxon>
    </lineage>
</organism>
<sequence>MLKEIATFIADLFPPKPTFKPEDIPDLTGKIIIVTGANTGVGKETAKVLLARNAKVYIAARSQERAEQAIEDLKRETGKEGLYLHVDLADLASVKAAAEEFLNKEQVLHVLFNNAGVMFPPVADVTAQEYDLQFGTNVLGHYYFTSLLIPALLKGAASSPDGKARVVTTSSAASYLAYTINFNTLKDGPVREKQLSGWLYNQSKLGNILVSNGFAKRYGDHGIVSTCVHPGSLDSDLFRHLAPWQVAMMRFFLHPSSFGALTQLYAGTMKEGAELNGKWLRPWARVGDHPSPLASDEKLTEDLWQWCEDQVASI</sequence>
<keyword evidence="3" id="KW-0560">Oxidoreductase</keyword>
<dbReference type="STRING" id="71717.A0A4Y7TG59"/>
<evidence type="ECO:0000313" key="4">
    <source>
        <dbReference type="EMBL" id="TEB33146.1"/>
    </source>
</evidence>
<dbReference type="Pfam" id="PF00106">
    <property type="entry name" value="adh_short"/>
    <property type="match status" value="1"/>
</dbReference>
<gene>
    <name evidence="4" type="ORF">FA13DRAFT_1686552</name>
</gene>
<dbReference type="PANTHER" id="PTHR24320:SF236">
    <property type="entry name" value="SHORT-CHAIN DEHYDROGENASE-RELATED"/>
    <property type="match status" value="1"/>
</dbReference>
<dbReference type="EMBL" id="QPFP01000013">
    <property type="protein sequence ID" value="TEB33146.1"/>
    <property type="molecule type" value="Genomic_DNA"/>
</dbReference>
<dbReference type="SUPFAM" id="SSF51735">
    <property type="entry name" value="NAD(P)-binding Rossmann-fold domains"/>
    <property type="match status" value="1"/>
</dbReference>
<evidence type="ECO:0000256" key="2">
    <source>
        <dbReference type="ARBA" id="ARBA00022857"/>
    </source>
</evidence>
<keyword evidence="5" id="KW-1185">Reference proteome</keyword>
<evidence type="ECO:0000313" key="5">
    <source>
        <dbReference type="Proteomes" id="UP000298030"/>
    </source>
</evidence>
<protein>
    <submittedName>
        <fullName evidence="4">NAD(P)-binding protein</fullName>
    </submittedName>
</protein>
<reference evidence="4 5" key="1">
    <citation type="journal article" date="2019" name="Nat. Ecol. Evol.">
        <title>Megaphylogeny resolves global patterns of mushroom evolution.</title>
        <authorList>
            <person name="Varga T."/>
            <person name="Krizsan K."/>
            <person name="Foldi C."/>
            <person name="Dima B."/>
            <person name="Sanchez-Garcia M."/>
            <person name="Sanchez-Ramirez S."/>
            <person name="Szollosi G.J."/>
            <person name="Szarkandi J.G."/>
            <person name="Papp V."/>
            <person name="Albert L."/>
            <person name="Andreopoulos W."/>
            <person name="Angelini C."/>
            <person name="Antonin V."/>
            <person name="Barry K.W."/>
            <person name="Bougher N.L."/>
            <person name="Buchanan P."/>
            <person name="Buyck B."/>
            <person name="Bense V."/>
            <person name="Catcheside P."/>
            <person name="Chovatia M."/>
            <person name="Cooper J."/>
            <person name="Damon W."/>
            <person name="Desjardin D."/>
            <person name="Finy P."/>
            <person name="Geml J."/>
            <person name="Haridas S."/>
            <person name="Hughes K."/>
            <person name="Justo A."/>
            <person name="Karasinski D."/>
            <person name="Kautmanova I."/>
            <person name="Kiss B."/>
            <person name="Kocsube S."/>
            <person name="Kotiranta H."/>
            <person name="LaButti K.M."/>
            <person name="Lechner B.E."/>
            <person name="Liimatainen K."/>
            <person name="Lipzen A."/>
            <person name="Lukacs Z."/>
            <person name="Mihaltcheva S."/>
            <person name="Morgado L.N."/>
            <person name="Niskanen T."/>
            <person name="Noordeloos M.E."/>
            <person name="Ohm R.A."/>
            <person name="Ortiz-Santana B."/>
            <person name="Ovrebo C."/>
            <person name="Racz N."/>
            <person name="Riley R."/>
            <person name="Savchenko A."/>
            <person name="Shiryaev A."/>
            <person name="Soop K."/>
            <person name="Spirin V."/>
            <person name="Szebenyi C."/>
            <person name="Tomsovsky M."/>
            <person name="Tulloss R.E."/>
            <person name="Uehling J."/>
            <person name="Grigoriev I.V."/>
            <person name="Vagvolgyi C."/>
            <person name="Papp T."/>
            <person name="Martin F.M."/>
            <person name="Miettinen O."/>
            <person name="Hibbett D.S."/>
            <person name="Nagy L.G."/>
        </authorList>
    </citation>
    <scope>NUCLEOTIDE SEQUENCE [LARGE SCALE GENOMIC DNA]</scope>
    <source>
        <strain evidence="4 5">FP101781</strain>
    </source>
</reference>